<dbReference type="Pfam" id="PF00005">
    <property type="entry name" value="ABC_tran"/>
    <property type="match status" value="1"/>
</dbReference>
<evidence type="ECO:0000313" key="4">
    <source>
        <dbReference type="EMBL" id="EKF51199.1"/>
    </source>
</evidence>
<dbReference type="SMART" id="SM00382">
    <property type="entry name" value="AAA"/>
    <property type="match status" value="1"/>
</dbReference>
<dbReference type="InterPro" id="IPR027417">
    <property type="entry name" value="P-loop_NTPase"/>
</dbReference>
<dbReference type="PROSITE" id="PS50893">
    <property type="entry name" value="ABC_TRANSPORTER_2"/>
    <property type="match status" value="1"/>
</dbReference>
<dbReference type="eggNOG" id="COG1131">
    <property type="taxonomic scope" value="Bacteria"/>
</dbReference>
<dbReference type="InterPro" id="IPR003593">
    <property type="entry name" value="AAA+_ATPase"/>
</dbReference>
<accession>K2PLS6</accession>
<sequence length="236" mass="27083">MIEISELTKNYSNKKALDQVSTVFEQGKIYGVLGSNGAGKTTLMRIITNRVFPTSGQVRIAGQNATENEEAQKLIFCVTERDKYPKDLNAEDLFRWVGRFYSDFDIPYARKLAERFDFDTKKRVKTLSTGYYTIFKVIMSLASNAPIMILDEPVLGIDSLYREIFYDVLLEHHKEKKTLVLISTHLIAEVERVLDEVVIIHQGKIITHGKKAAMTKNGERLNDVYIRILKEARDEE</sequence>
<organism evidence="4 5">
    <name type="scientific">Lactococcus garvieae DCC43</name>
    <dbReference type="NCBI Taxonomy" id="1231377"/>
    <lineage>
        <taxon>Bacteria</taxon>
        <taxon>Bacillati</taxon>
        <taxon>Bacillota</taxon>
        <taxon>Bacilli</taxon>
        <taxon>Lactobacillales</taxon>
        <taxon>Streptococcaceae</taxon>
        <taxon>Lactococcus</taxon>
    </lineage>
</organism>
<dbReference type="PANTHER" id="PTHR43158:SF5">
    <property type="entry name" value="ABC TRANSPORTER, ATP-BINDING PROTEIN"/>
    <property type="match status" value="1"/>
</dbReference>
<reference evidence="4 5" key="1">
    <citation type="journal article" date="2012" name="J. Bacteriol.">
        <title>Genome Sequence of the Bacteriocin-Producing Strain Lactococcus garvieae DCC43.</title>
        <authorList>
            <person name="Gabrielsen C."/>
            <person name="Brede D.A."/>
            <person name="Hernandez P.E."/>
            <person name="Nes I.F."/>
            <person name="Diep D.B."/>
        </authorList>
    </citation>
    <scope>NUCLEOTIDE SEQUENCE [LARGE SCALE GENOMIC DNA]</scope>
    <source>
        <strain evidence="4 5">DCC43</strain>
    </source>
</reference>
<proteinExistence type="predicted"/>
<dbReference type="GO" id="GO:0005524">
    <property type="term" value="F:ATP binding"/>
    <property type="evidence" value="ECO:0007669"/>
    <property type="project" value="UniProtKB-KW"/>
</dbReference>
<dbReference type="CDD" id="cd03230">
    <property type="entry name" value="ABC_DR_subfamily_A"/>
    <property type="match status" value="1"/>
</dbReference>
<feature type="domain" description="ABC transporter" evidence="3">
    <location>
        <begin position="2"/>
        <end position="227"/>
    </location>
</feature>
<comment type="caution">
    <text evidence="4">The sequence shown here is derived from an EMBL/GenBank/DDBJ whole genome shotgun (WGS) entry which is preliminary data.</text>
</comment>
<evidence type="ECO:0000259" key="3">
    <source>
        <dbReference type="PROSITE" id="PS50893"/>
    </source>
</evidence>
<dbReference type="Gene3D" id="3.40.50.300">
    <property type="entry name" value="P-loop containing nucleotide triphosphate hydrolases"/>
    <property type="match status" value="1"/>
</dbReference>
<keyword evidence="1" id="KW-0547">Nucleotide-binding</keyword>
<dbReference type="SUPFAM" id="SSF52540">
    <property type="entry name" value="P-loop containing nucleoside triphosphate hydrolases"/>
    <property type="match status" value="1"/>
</dbReference>
<dbReference type="RefSeq" id="WP_003135943.1">
    <property type="nucleotide sequence ID" value="NZ_AMQS01000019.1"/>
</dbReference>
<evidence type="ECO:0000256" key="1">
    <source>
        <dbReference type="ARBA" id="ARBA00022741"/>
    </source>
</evidence>
<dbReference type="AlphaFoldDB" id="K2PLS6"/>
<gene>
    <name evidence="4" type="ORF">C426_1411</name>
</gene>
<name>K2PLS6_9LACT</name>
<protein>
    <submittedName>
        <fullName evidence="4">ABC transporter, ATP-binding protein</fullName>
    </submittedName>
</protein>
<evidence type="ECO:0000313" key="5">
    <source>
        <dbReference type="Proteomes" id="UP000006787"/>
    </source>
</evidence>
<keyword evidence="2 4" id="KW-0067">ATP-binding</keyword>
<dbReference type="EMBL" id="AMQS01000019">
    <property type="protein sequence ID" value="EKF51199.1"/>
    <property type="molecule type" value="Genomic_DNA"/>
</dbReference>
<dbReference type="GO" id="GO:0016887">
    <property type="term" value="F:ATP hydrolysis activity"/>
    <property type="evidence" value="ECO:0007669"/>
    <property type="project" value="InterPro"/>
</dbReference>
<dbReference type="PANTHER" id="PTHR43158">
    <property type="entry name" value="SKFA PEPTIDE EXPORT ATP-BINDING PROTEIN SKFE"/>
    <property type="match status" value="1"/>
</dbReference>
<dbReference type="Proteomes" id="UP000006787">
    <property type="component" value="Unassembled WGS sequence"/>
</dbReference>
<dbReference type="InterPro" id="IPR003439">
    <property type="entry name" value="ABC_transporter-like_ATP-bd"/>
</dbReference>
<dbReference type="PATRIC" id="fig|1231377.3.peg.1408"/>
<evidence type="ECO:0000256" key="2">
    <source>
        <dbReference type="ARBA" id="ARBA00022840"/>
    </source>
</evidence>